<evidence type="ECO:0000313" key="1">
    <source>
        <dbReference type="EMBL" id="PSX11026.1"/>
    </source>
</evidence>
<keyword evidence="2" id="KW-1185">Reference proteome</keyword>
<protein>
    <submittedName>
        <fullName evidence="1">Uncharacterized protein</fullName>
    </submittedName>
</protein>
<dbReference type="EMBL" id="PYOU01000005">
    <property type="protein sequence ID" value="PSX11026.1"/>
    <property type="molecule type" value="Genomic_DNA"/>
</dbReference>
<sequence>MDIAGLVVSGVSALGTLVQAFYSAKSSNQKISKREITKAENRASKPLIIGAKQVGDVIDQELLLALSREIEDHHKALVNAFYNSELTVSEKEIIVESARIQICKFLCEVKNFNNDQLPTERLKKLWESNRCRT</sequence>
<gene>
    <name evidence="1" type="ORF">C0W27_07600</name>
</gene>
<organism evidence="1 2">
    <name type="scientific">Photobacterium angustum</name>
    <dbReference type="NCBI Taxonomy" id="661"/>
    <lineage>
        <taxon>Bacteria</taxon>
        <taxon>Pseudomonadati</taxon>
        <taxon>Pseudomonadota</taxon>
        <taxon>Gammaproteobacteria</taxon>
        <taxon>Vibrionales</taxon>
        <taxon>Vibrionaceae</taxon>
        <taxon>Photobacterium</taxon>
    </lineage>
</organism>
<dbReference type="RefSeq" id="WP_045152588.1">
    <property type="nucleotide sequence ID" value="NZ_JZSW01000005.1"/>
</dbReference>
<reference evidence="1 2" key="1">
    <citation type="submission" date="2018-01" db="EMBL/GenBank/DDBJ databases">
        <title>Whole genome sequencing of Histamine producing bacteria.</title>
        <authorList>
            <person name="Butler K."/>
        </authorList>
    </citation>
    <scope>NUCLEOTIDE SEQUENCE [LARGE SCALE GENOMIC DNA]</scope>
    <source>
        <strain evidence="1 2">A6-1</strain>
    </source>
</reference>
<proteinExistence type="predicted"/>
<accession>A0ABX5H579</accession>
<evidence type="ECO:0000313" key="2">
    <source>
        <dbReference type="Proteomes" id="UP000240989"/>
    </source>
</evidence>
<dbReference type="Proteomes" id="UP000240989">
    <property type="component" value="Unassembled WGS sequence"/>
</dbReference>
<name>A0ABX5H579_PHOAN</name>
<comment type="caution">
    <text evidence="1">The sequence shown here is derived from an EMBL/GenBank/DDBJ whole genome shotgun (WGS) entry which is preliminary data.</text>
</comment>